<keyword evidence="2" id="KW-1185">Reference proteome</keyword>
<name>A0A1C7I8E5_9FIRM</name>
<proteinExistence type="predicted"/>
<evidence type="ECO:0000313" key="1">
    <source>
        <dbReference type="EMBL" id="ANU75113.1"/>
    </source>
</evidence>
<dbReference type="KEGG" id="byl:A4V09_04655"/>
<gene>
    <name evidence="1" type="ORF">A4V09_04655</name>
</gene>
<dbReference type="Proteomes" id="UP000092574">
    <property type="component" value="Chromosome"/>
</dbReference>
<dbReference type="STRING" id="1796616.A4V09_04655"/>
<dbReference type="EMBL" id="CP015405">
    <property type="protein sequence ID" value="ANU75113.1"/>
    <property type="molecule type" value="Genomic_DNA"/>
</dbReference>
<dbReference type="RefSeq" id="WP_065541328.1">
    <property type="nucleotide sequence ID" value="NZ_CP015405.2"/>
</dbReference>
<evidence type="ECO:0000313" key="2">
    <source>
        <dbReference type="Proteomes" id="UP000092574"/>
    </source>
</evidence>
<accession>A0A1C7I8E5</accession>
<sequence>MIADKEEIHIGQAIVHILDSTVGMPVLSDKVLDYGSDFADFLKAHIFRIDTSDEIRSCSFSEEESTLYKYVEEYDTENFVEISKKIAQELFTIMNQNIEIPPADLLVAEYQVDRHNYLALLKMNYRTSYTHLTNADPWGNNNDIIMQKAILPGETQKLSEAALLDLGAPRYVRLVEKKYDVSGVKTNYFSKLFLKCQGSLSAKTRLSIVNKAVTDVQKKYYNESEQFEVQMETKSIINQELSSEGILDVPVVMDKIFKEHPQMREEVQEKLEKYNLAETRVEPQNPTTTKKFTKQHLLTDTGIELKIPMEEYNNKDKVEFITNPDGTISVLIKNIGSIESR</sequence>
<dbReference type="GO" id="GO:0009295">
    <property type="term" value="C:nucleoid"/>
    <property type="evidence" value="ECO:0007669"/>
    <property type="project" value="InterPro"/>
</dbReference>
<reference evidence="1" key="1">
    <citation type="submission" date="2017-04" db="EMBL/GenBank/DDBJ databases">
        <title>Complete Genome Sequences of Twelve Strains of a Stable Defined Moderately Diverse Mouse Microbiota 2 (sDMDMm2).</title>
        <authorList>
            <person name="Uchimura Y."/>
            <person name="Wyss M."/>
            <person name="Brugiroux S."/>
            <person name="Limenitakis J.P."/>
            <person name="Stecher B."/>
            <person name="McCoy K.D."/>
            <person name="Macpherson A.J."/>
        </authorList>
    </citation>
    <scope>NUCLEOTIDE SEQUENCE</scope>
    <source>
        <strain evidence="1">YL58</strain>
    </source>
</reference>
<dbReference type="AlphaFoldDB" id="A0A1C7I8E5"/>
<dbReference type="InterPro" id="IPR007358">
    <property type="entry name" value="Nucleoid_associated_NdpA"/>
</dbReference>
<protein>
    <recommendedName>
        <fullName evidence="3">Nucleoid associated protein NdpA</fullName>
    </recommendedName>
</protein>
<evidence type="ECO:0008006" key="3">
    <source>
        <dbReference type="Google" id="ProtNLM"/>
    </source>
</evidence>
<dbReference type="OrthoDB" id="3171075at2"/>
<organism evidence="1 2">
    <name type="scientific">Blautia pseudococcoides</name>
    <dbReference type="NCBI Taxonomy" id="1796616"/>
    <lineage>
        <taxon>Bacteria</taxon>
        <taxon>Bacillati</taxon>
        <taxon>Bacillota</taxon>
        <taxon>Clostridia</taxon>
        <taxon>Lachnospirales</taxon>
        <taxon>Lachnospiraceae</taxon>
        <taxon>Blautia</taxon>
    </lineage>
</organism>
<dbReference type="Pfam" id="PF04245">
    <property type="entry name" value="NA37"/>
    <property type="match status" value="1"/>
</dbReference>